<dbReference type="Pfam" id="PF00060">
    <property type="entry name" value="Lig_chan"/>
    <property type="match status" value="2"/>
</dbReference>
<keyword evidence="8 13" id="KW-0472">Membrane</keyword>
<evidence type="ECO:0000313" key="18">
    <source>
        <dbReference type="Proteomes" id="UP000836841"/>
    </source>
</evidence>
<dbReference type="InterPro" id="IPR001320">
    <property type="entry name" value="Iontro_rcpt_C"/>
</dbReference>
<keyword evidence="11 13" id="KW-1071">Ligand-gated ion channel</keyword>
<dbReference type="Gene3D" id="3.40.50.2300">
    <property type="match status" value="2"/>
</dbReference>
<proteinExistence type="inferred from homology"/>
<keyword evidence="12 13" id="KW-0407">Ion channel</keyword>
<evidence type="ECO:0000256" key="7">
    <source>
        <dbReference type="ARBA" id="ARBA00023065"/>
    </source>
</evidence>
<comment type="similarity">
    <text evidence="2 13">Belongs to the glutamate-gated ion channel (TC 1.A.10.1) family.</text>
</comment>
<keyword evidence="3 13" id="KW-0813">Transport</keyword>
<evidence type="ECO:0000256" key="9">
    <source>
        <dbReference type="ARBA" id="ARBA00023170"/>
    </source>
</evidence>
<keyword evidence="18" id="KW-1185">Reference proteome</keyword>
<dbReference type="PANTHER" id="PTHR18966">
    <property type="entry name" value="IONOTROPIC GLUTAMATE RECEPTOR"/>
    <property type="match status" value="1"/>
</dbReference>
<dbReference type="Proteomes" id="UP000836841">
    <property type="component" value="Chromosome 7"/>
</dbReference>
<dbReference type="EMBL" id="OU466863">
    <property type="protein sequence ID" value="CAH2079120.1"/>
    <property type="molecule type" value="Genomic_DNA"/>
</dbReference>
<evidence type="ECO:0000256" key="5">
    <source>
        <dbReference type="ARBA" id="ARBA00022729"/>
    </source>
</evidence>
<dbReference type="InterPro" id="IPR019594">
    <property type="entry name" value="Glu/Gly-bd"/>
</dbReference>
<keyword evidence="6 14" id="KW-1133">Transmembrane helix</keyword>
<dbReference type="InterPro" id="IPR028082">
    <property type="entry name" value="Peripla_BP_I"/>
</dbReference>
<evidence type="ECO:0000256" key="4">
    <source>
        <dbReference type="ARBA" id="ARBA00022692"/>
    </source>
</evidence>
<name>A0AAU9T4N3_THLAR</name>
<organism evidence="17 18">
    <name type="scientific">Thlaspi arvense</name>
    <name type="common">Field penny-cress</name>
    <dbReference type="NCBI Taxonomy" id="13288"/>
    <lineage>
        <taxon>Eukaryota</taxon>
        <taxon>Viridiplantae</taxon>
        <taxon>Streptophyta</taxon>
        <taxon>Embryophyta</taxon>
        <taxon>Tracheophyta</taxon>
        <taxon>Spermatophyta</taxon>
        <taxon>Magnoliopsida</taxon>
        <taxon>eudicotyledons</taxon>
        <taxon>Gunneridae</taxon>
        <taxon>Pentapetalae</taxon>
        <taxon>rosids</taxon>
        <taxon>malvids</taxon>
        <taxon>Brassicales</taxon>
        <taxon>Brassicaceae</taxon>
        <taxon>Thlaspideae</taxon>
        <taxon>Thlaspi</taxon>
    </lineage>
</organism>
<evidence type="ECO:0000256" key="11">
    <source>
        <dbReference type="ARBA" id="ARBA00023286"/>
    </source>
</evidence>
<dbReference type="SUPFAM" id="SSF53822">
    <property type="entry name" value="Periplasmic binding protein-like I"/>
    <property type="match status" value="1"/>
</dbReference>
<feature type="transmembrane region" description="Helical" evidence="14">
    <location>
        <begin position="652"/>
        <end position="670"/>
    </location>
</feature>
<feature type="transmembrane region" description="Helical" evidence="14">
    <location>
        <begin position="565"/>
        <end position="583"/>
    </location>
</feature>
<dbReference type="Gene3D" id="3.40.190.10">
    <property type="entry name" value="Periplasmic binding protein-like II"/>
    <property type="match status" value="1"/>
</dbReference>
<dbReference type="Pfam" id="PF10613">
    <property type="entry name" value="Lig_chan-Glu_bd"/>
    <property type="match status" value="1"/>
</dbReference>
<keyword evidence="5 15" id="KW-0732">Signal</keyword>
<dbReference type="InterPro" id="IPR017103">
    <property type="entry name" value="Iontropic_Glu_rcpt_pln"/>
</dbReference>
<keyword evidence="4 14" id="KW-0812">Transmembrane</keyword>
<evidence type="ECO:0000256" key="1">
    <source>
        <dbReference type="ARBA" id="ARBA00004141"/>
    </source>
</evidence>
<evidence type="ECO:0000313" key="17">
    <source>
        <dbReference type="EMBL" id="CAH2079120.1"/>
    </source>
</evidence>
<evidence type="ECO:0000256" key="13">
    <source>
        <dbReference type="PIRNR" id="PIRNR037090"/>
    </source>
</evidence>
<dbReference type="SMART" id="SM00079">
    <property type="entry name" value="PBPe"/>
    <property type="match status" value="1"/>
</dbReference>
<evidence type="ECO:0000256" key="2">
    <source>
        <dbReference type="ARBA" id="ARBA00008685"/>
    </source>
</evidence>
<reference evidence="17 18" key="1">
    <citation type="submission" date="2022-03" db="EMBL/GenBank/DDBJ databases">
        <authorList>
            <person name="Nunn A."/>
            <person name="Chopra R."/>
            <person name="Nunn A."/>
            <person name="Contreras Garrido A."/>
        </authorList>
    </citation>
    <scope>NUCLEOTIDE SEQUENCE [LARGE SCALE GENOMIC DNA]</scope>
</reference>
<dbReference type="AlphaFoldDB" id="A0AAU9T4N3"/>
<evidence type="ECO:0000256" key="12">
    <source>
        <dbReference type="ARBA" id="ARBA00023303"/>
    </source>
</evidence>
<sequence length="849" mass="95797">MEILIPLVIYSLLFSTIKSGVADPNDRVFEEVKVGLVVDLASIEGKMLKTSFTLALSDFYRNNDGYRTRVSVLAKDSQGDPFLAFAAATNLIKKAKVEVIVGAQSLPEAKLLAAISEKAKVLVISPLVPNSLSLNKYNHFVQLTHDATSEVKGIASLVHDYFSSKSVVVIYDDVDEWREELQILMESFQDKGIHIARFVSFALSSRENHMVNQLKEVKESGSTVFVVHMSKTLVSRLFRCVEKLGLMEEGYAWILTTRTMHHLRDSDGFAMRSMQGVVGFRSYVPVSKQVKYFTSRVRKLMGDDDDDDNKVTKRFNSMIVSVRAHDIACIVATVVEKISRLRDSDGFNLTRHDGSASWNVPHILKTVRFFKGLSGDHIEINGNKFLSKTIEVVNIVGMKERRVGLWSCGSFSKRRHITWPRGGYGDNYIPRNRFLAEKDGKKLLRVLVSASNRVPNLVSVRPDPETGFNTLTGFCVEVFKTCVAPFKYELEFIPYNGSFDNLAYLLSTQRHKYDAAVGDITITSNRSSYVDFTLPFTDIGIGALTLIKKKKQGMWTFFDPLERSLWLASGAFFILTGIVVWLVERPTNPEFQGSWRKQLGTMLWFGFSTIVFAHSKCILHCNYIHALFLYTLMCNEAHSLVGEKLQRLSSRFIVIVWIFVVLILTSSYSANLTSTTTISRIQLDSQAVFGPPIIKTMMPKSINAVEAYAQSLRDGNLTYVVDEIPYLNNLLGQYPDVFAMIAREATTNGFGFMFQKNSGLVPKVSREIAKLRSLGILKDMEKRWFRKQDSMNEHSKTDVDDGSSNRFTFHELGGLFIIAGVAHGLVLAMHIFKMRQEILHVLCGIWTTR</sequence>
<evidence type="ECO:0000256" key="8">
    <source>
        <dbReference type="ARBA" id="ARBA00023136"/>
    </source>
</evidence>
<dbReference type="PIRSF" id="PIRSF037090">
    <property type="entry name" value="Iontro_Glu-like_rcpt_pln"/>
    <property type="match status" value="1"/>
</dbReference>
<dbReference type="Gene3D" id="1.10.287.70">
    <property type="match status" value="1"/>
</dbReference>
<dbReference type="Pfam" id="PF01094">
    <property type="entry name" value="ANF_receptor"/>
    <property type="match status" value="1"/>
</dbReference>
<feature type="chain" id="PRO_5043482532" description="Glutamate receptor" evidence="15">
    <location>
        <begin position="23"/>
        <end position="849"/>
    </location>
</feature>
<feature type="transmembrane region" description="Helical" evidence="14">
    <location>
        <begin position="603"/>
        <end position="632"/>
    </location>
</feature>
<evidence type="ECO:0000259" key="16">
    <source>
        <dbReference type="SMART" id="SM00079"/>
    </source>
</evidence>
<feature type="domain" description="Ionotropic glutamate receptor C-terminal" evidence="16">
    <location>
        <begin position="445"/>
        <end position="787"/>
    </location>
</feature>
<evidence type="ECO:0000256" key="10">
    <source>
        <dbReference type="ARBA" id="ARBA00023180"/>
    </source>
</evidence>
<evidence type="ECO:0000256" key="6">
    <source>
        <dbReference type="ARBA" id="ARBA00022989"/>
    </source>
</evidence>
<comment type="subcellular location">
    <subcellularLocation>
        <location evidence="1">Membrane</location>
        <topology evidence="1">Multi-pass membrane protein</topology>
    </subcellularLocation>
</comment>
<keyword evidence="7 13" id="KW-0406">Ion transport</keyword>
<evidence type="ECO:0000256" key="15">
    <source>
        <dbReference type="SAM" id="SignalP"/>
    </source>
</evidence>
<accession>A0AAU9T4N3</accession>
<evidence type="ECO:0000256" key="3">
    <source>
        <dbReference type="ARBA" id="ARBA00022448"/>
    </source>
</evidence>
<dbReference type="InterPro" id="IPR001828">
    <property type="entry name" value="ANF_lig-bd_rcpt"/>
</dbReference>
<keyword evidence="9 13" id="KW-0675">Receptor</keyword>
<comment type="function">
    <text evidence="13">Glutamate-gated receptor that probably acts as non-selective cation channel.</text>
</comment>
<dbReference type="SUPFAM" id="SSF53850">
    <property type="entry name" value="Periplasmic binding protein-like II"/>
    <property type="match status" value="1"/>
</dbReference>
<feature type="signal peptide" evidence="15">
    <location>
        <begin position="1"/>
        <end position="22"/>
    </location>
</feature>
<protein>
    <recommendedName>
        <fullName evidence="13">Glutamate receptor</fullName>
    </recommendedName>
</protein>
<dbReference type="GO" id="GO:0015276">
    <property type="term" value="F:ligand-gated monoatomic ion channel activity"/>
    <property type="evidence" value="ECO:0007669"/>
    <property type="project" value="InterPro"/>
</dbReference>
<evidence type="ECO:0000256" key="14">
    <source>
        <dbReference type="SAM" id="Phobius"/>
    </source>
</evidence>
<dbReference type="InterPro" id="IPR015683">
    <property type="entry name" value="Ionotropic_Glu_rcpt"/>
</dbReference>
<dbReference type="GO" id="GO:0016020">
    <property type="term" value="C:membrane"/>
    <property type="evidence" value="ECO:0007669"/>
    <property type="project" value="UniProtKB-SubCell"/>
</dbReference>
<feature type="transmembrane region" description="Helical" evidence="14">
    <location>
        <begin position="812"/>
        <end position="832"/>
    </location>
</feature>
<keyword evidence="10" id="KW-0325">Glycoprotein</keyword>
<gene>
    <name evidence="17" type="ORF">TAV2_LOCUS24622</name>
</gene>